<protein>
    <submittedName>
        <fullName evidence="1">Galactose mutarotase</fullName>
    </submittedName>
</protein>
<dbReference type="OrthoDB" id="9795355at2"/>
<dbReference type="RefSeq" id="WP_125136906.1">
    <property type="nucleotide sequence ID" value="NZ_LR130778.1"/>
</dbReference>
<name>A0A3P7RXY8_9FIRM</name>
<evidence type="ECO:0000313" key="1">
    <source>
        <dbReference type="EMBL" id="VDN47626.1"/>
    </source>
</evidence>
<proteinExistence type="predicted"/>
<dbReference type="PANTHER" id="PTHR11122">
    <property type="entry name" value="APOSPORY-ASSOCIATED PROTEIN C-RELATED"/>
    <property type="match status" value="1"/>
</dbReference>
<organism evidence="1 2">
    <name type="scientific">Petrocella atlantisensis</name>
    <dbReference type="NCBI Taxonomy" id="2173034"/>
    <lineage>
        <taxon>Bacteria</taxon>
        <taxon>Bacillati</taxon>
        <taxon>Bacillota</taxon>
        <taxon>Clostridia</taxon>
        <taxon>Lachnospirales</taxon>
        <taxon>Vallitaleaceae</taxon>
        <taxon>Petrocella</taxon>
    </lineage>
</organism>
<evidence type="ECO:0000313" key="2">
    <source>
        <dbReference type="Proteomes" id="UP000279029"/>
    </source>
</evidence>
<dbReference type="InterPro" id="IPR037481">
    <property type="entry name" value="LacX"/>
</dbReference>
<dbReference type="PANTHER" id="PTHR11122:SF13">
    <property type="entry name" value="GLUCOSE-6-PHOSPHATE 1-EPIMERASE"/>
    <property type="match status" value="1"/>
</dbReference>
<keyword evidence="2" id="KW-1185">Reference proteome</keyword>
<dbReference type="KEGG" id="cbar:PATL70BA_1737"/>
<dbReference type="GO" id="GO:0016853">
    <property type="term" value="F:isomerase activity"/>
    <property type="evidence" value="ECO:0007669"/>
    <property type="project" value="InterPro"/>
</dbReference>
<dbReference type="Gene3D" id="2.70.98.10">
    <property type="match status" value="1"/>
</dbReference>
<dbReference type="Proteomes" id="UP000279029">
    <property type="component" value="Chromosome"/>
</dbReference>
<reference evidence="1 2" key="1">
    <citation type="submission" date="2018-09" db="EMBL/GenBank/DDBJ databases">
        <authorList>
            <person name="Postec A."/>
        </authorList>
    </citation>
    <scope>NUCLEOTIDE SEQUENCE [LARGE SCALE GENOMIC DNA]</scope>
    <source>
        <strain evidence="1">70B-A</strain>
    </source>
</reference>
<dbReference type="InterPro" id="IPR014718">
    <property type="entry name" value="GH-type_carb-bd"/>
</dbReference>
<sequence length="291" mass="33533">MAILLHNEKLKVKILEQGGELVSVMRCDDNIEFIWTGDSNYWGRHAPILFPIVGKVKNNQYRIGEKSYQLGQHGFARDRIFEVIEKEDSKVILSLKWDETSLEIYPYKFKLKIIYELKDASLKISYSVENLDDQTIYFSIGAHPGFNCPLLPGEVMEDYYFEFDRDETCPVLPINDGGYMLHDKIPFLKSENKILLSPELFKRDALIFEDLNSKKISLKSNKNDHKITMDFEGFPLLGLWSKPTGAPFVCIEPWFGHCDYEDFIGDFSDKSGIIALDTGKNFDCAYSIDFS</sequence>
<dbReference type="Pfam" id="PF01263">
    <property type="entry name" value="Aldose_epim"/>
    <property type="match status" value="1"/>
</dbReference>
<accession>A0A3P7RXY8</accession>
<dbReference type="CDD" id="cd09024">
    <property type="entry name" value="Aldose_epim_lacX"/>
    <property type="match status" value="1"/>
</dbReference>
<dbReference type="AlphaFoldDB" id="A0A3P7RXY8"/>
<dbReference type="GO" id="GO:0030246">
    <property type="term" value="F:carbohydrate binding"/>
    <property type="evidence" value="ECO:0007669"/>
    <property type="project" value="InterPro"/>
</dbReference>
<dbReference type="InterPro" id="IPR008183">
    <property type="entry name" value="Aldose_1/G6P_1-epimerase"/>
</dbReference>
<gene>
    <name evidence="1" type="ORF">PATL70BA_1737</name>
</gene>
<dbReference type="SUPFAM" id="SSF74650">
    <property type="entry name" value="Galactose mutarotase-like"/>
    <property type="match status" value="1"/>
</dbReference>
<dbReference type="GO" id="GO:0005975">
    <property type="term" value="P:carbohydrate metabolic process"/>
    <property type="evidence" value="ECO:0007669"/>
    <property type="project" value="InterPro"/>
</dbReference>
<dbReference type="EMBL" id="LR130778">
    <property type="protein sequence ID" value="VDN47626.1"/>
    <property type="molecule type" value="Genomic_DNA"/>
</dbReference>
<dbReference type="InterPro" id="IPR011013">
    <property type="entry name" value="Gal_mutarotase_sf_dom"/>
</dbReference>